<dbReference type="Proteomes" id="UP000178413">
    <property type="component" value="Unassembled WGS sequence"/>
</dbReference>
<feature type="transmembrane region" description="Helical" evidence="1">
    <location>
        <begin position="208"/>
        <end position="229"/>
    </location>
</feature>
<protein>
    <recommendedName>
        <fullName evidence="2">TPM domain-containing protein</fullName>
    </recommendedName>
</protein>
<feature type="transmembrane region" description="Helical" evidence="1">
    <location>
        <begin position="235"/>
        <end position="268"/>
    </location>
</feature>
<comment type="caution">
    <text evidence="3">The sequence shown here is derived from an EMBL/GenBank/DDBJ whole genome shotgun (WGS) entry which is preliminary data.</text>
</comment>
<reference evidence="3 4" key="1">
    <citation type="journal article" date="2016" name="Nat. Commun.">
        <title>Thousands of microbial genomes shed light on interconnected biogeochemical processes in an aquifer system.</title>
        <authorList>
            <person name="Anantharaman K."/>
            <person name="Brown C.T."/>
            <person name="Hug L.A."/>
            <person name="Sharon I."/>
            <person name="Castelle C.J."/>
            <person name="Probst A.J."/>
            <person name="Thomas B.C."/>
            <person name="Singh A."/>
            <person name="Wilkins M.J."/>
            <person name="Karaoz U."/>
            <person name="Brodie E.L."/>
            <person name="Williams K.H."/>
            <person name="Hubbard S.S."/>
            <person name="Banfield J.F."/>
        </authorList>
    </citation>
    <scope>NUCLEOTIDE SEQUENCE [LARGE SCALE GENOMIC DNA]</scope>
</reference>
<dbReference type="Gene3D" id="3.10.310.50">
    <property type="match status" value="1"/>
</dbReference>
<dbReference type="STRING" id="1802308.A3D50_02335"/>
<keyword evidence="1" id="KW-1133">Transmembrane helix</keyword>
<dbReference type="Pfam" id="PF04536">
    <property type="entry name" value="TPM_phosphatase"/>
    <property type="match status" value="1"/>
</dbReference>
<dbReference type="EMBL" id="MHRM01000006">
    <property type="protein sequence ID" value="OHA24349.1"/>
    <property type="molecule type" value="Genomic_DNA"/>
</dbReference>
<gene>
    <name evidence="3" type="ORF">A3D50_02335</name>
</gene>
<dbReference type="AlphaFoldDB" id="A0A1G2MMA7"/>
<evidence type="ECO:0000256" key="1">
    <source>
        <dbReference type="SAM" id="Phobius"/>
    </source>
</evidence>
<proteinExistence type="predicted"/>
<evidence type="ECO:0000313" key="4">
    <source>
        <dbReference type="Proteomes" id="UP000178413"/>
    </source>
</evidence>
<name>A0A1G2MMA7_9BACT</name>
<dbReference type="PANTHER" id="PTHR30373">
    <property type="entry name" value="UPF0603 PROTEIN YGCG"/>
    <property type="match status" value="1"/>
</dbReference>
<evidence type="ECO:0000259" key="2">
    <source>
        <dbReference type="Pfam" id="PF04536"/>
    </source>
</evidence>
<dbReference type="InterPro" id="IPR007621">
    <property type="entry name" value="TPM_dom"/>
</dbReference>
<organism evidence="3 4">
    <name type="scientific">Candidatus Taylorbacteria bacterium RIFCSPHIGHO2_02_FULL_44_12</name>
    <dbReference type="NCBI Taxonomy" id="1802308"/>
    <lineage>
        <taxon>Bacteria</taxon>
        <taxon>Candidatus Tayloriibacteriota</taxon>
    </lineage>
</organism>
<accession>A0A1G2MMA7</accession>
<keyword evidence="1" id="KW-0812">Transmembrane</keyword>
<feature type="transmembrane region" description="Helical" evidence="1">
    <location>
        <begin position="32"/>
        <end position="50"/>
    </location>
</feature>
<dbReference type="PANTHER" id="PTHR30373:SF2">
    <property type="entry name" value="UPF0603 PROTEIN YGCG"/>
    <property type="match status" value="1"/>
</dbReference>
<feature type="domain" description="TPM" evidence="2">
    <location>
        <begin position="59"/>
        <end position="182"/>
    </location>
</feature>
<keyword evidence="1" id="KW-0472">Membrane</keyword>
<evidence type="ECO:0000313" key="3">
    <source>
        <dbReference type="EMBL" id="OHA24349.1"/>
    </source>
</evidence>
<sequence>MIRLWALLDKDKTRVLQIKKYLTGLNSSMSKLLIFSFCIFFLPFIVFAYTSPGKPQGFVNDFAGVLKAEEKQNIEIQLGELKKSTGAEVAVVTISSLGDETIESYAVKLFQEWGIGEKGKDNGLLILVALNDREARIEVGYGLEGTVTDLQAGQVVRLVMIPAFKEGKYGHGITGAAKAITDIISKSPEAVVYSGTDTRSPSNPKNDIDFAALFFIVIIILNIMVRFLGKTKSWWLGGVVGGVVGAIIGLIWGFVFAGIGAIVILTILGLIFDYFVSKHPPGSGGGLWPIIFGGGRGGSGSSGFGGFGGGMSGGGGASGRW</sequence>